<sequence length="244" mass="27228">MNKQAVGDIAQIMRYPVKSFEGEALQEADVMHYGILGDRGRAVVDPSLQGWDRFFTARQAPELLSYKAELAAPAAGAEGLPDVRITGPDGAEYRWDDALLTAVQRYSDRTLALETYDPKEEHLLGVDAEQVLLLSDASLRALAKQWGKKLDEVRFRPNLVVSLDEDKPLAELDWIGKRVQIGDTVLQVNKRCMRCVMITIDPDNLEKDPSLLKTLKDQEFCFGVYASVVETGLIFVGDPVYVID</sequence>
<keyword evidence="3" id="KW-1185">Reference proteome</keyword>
<dbReference type="Pfam" id="PF03473">
    <property type="entry name" value="MOSC"/>
    <property type="match status" value="1"/>
</dbReference>
<dbReference type="InterPro" id="IPR052716">
    <property type="entry name" value="MOSC_domain"/>
</dbReference>
<gene>
    <name evidence="2" type="ORF">ACFSUF_17930</name>
</gene>
<dbReference type="PANTHER" id="PTHR36930">
    <property type="entry name" value="METAL-SULFUR CLUSTER BIOSYNTHESIS PROTEINS YUAD-RELATED"/>
    <property type="match status" value="1"/>
</dbReference>
<dbReference type="EMBL" id="JBHUME010000011">
    <property type="protein sequence ID" value="MFD2614293.1"/>
    <property type="molecule type" value="Genomic_DNA"/>
</dbReference>
<dbReference type="Proteomes" id="UP001597541">
    <property type="component" value="Unassembled WGS sequence"/>
</dbReference>
<evidence type="ECO:0000313" key="2">
    <source>
        <dbReference type="EMBL" id="MFD2614293.1"/>
    </source>
</evidence>
<dbReference type="InterPro" id="IPR005303">
    <property type="entry name" value="MOCOS_middle"/>
</dbReference>
<comment type="caution">
    <text evidence="2">The sequence shown here is derived from an EMBL/GenBank/DDBJ whole genome shotgun (WGS) entry which is preliminary data.</text>
</comment>
<evidence type="ECO:0000313" key="3">
    <source>
        <dbReference type="Proteomes" id="UP001597541"/>
    </source>
</evidence>
<dbReference type="Gene3D" id="2.40.33.20">
    <property type="entry name" value="PK beta-barrel domain-like"/>
    <property type="match status" value="1"/>
</dbReference>
<accession>A0ABW5PI35</accession>
<dbReference type="SUPFAM" id="SSF50800">
    <property type="entry name" value="PK beta-barrel domain-like"/>
    <property type="match status" value="1"/>
</dbReference>
<dbReference type="Pfam" id="PF03476">
    <property type="entry name" value="MOSC_N"/>
    <property type="match status" value="1"/>
</dbReference>
<evidence type="ECO:0000259" key="1">
    <source>
        <dbReference type="PROSITE" id="PS51340"/>
    </source>
</evidence>
<feature type="domain" description="MOSC" evidence="1">
    <location>
        <begin position="100"/>
        <end position="243"/>
    </location>
</feature>
<dbReference type="RefSeq" id="WP_377604996.1">
    <property type="nucleotide sequence ID" value="NZ_JBHUME010000011.1"/>
</dbReference>
<dbReference type="InterPro" id="IPR005302">
    <property type="entry name" value="MoCF_Sase_C"/>
</dbReference>
<proteinExistence type="predicted"/>
<dbReference type="PROSITE" id="PS51340">
    <property type="entry name" value="MOSC"/>
    <property type="match status" value="1"/>
</dbReference>
<protein>
    <submittedName>
        <fullName evidence="2">MOSC domain-containing protein</fullName>
    </submittedName>
</protein>
<organism evidence="2 3">
    <name type="scientific">Paenibacillus gansuensis</name>
    <dbReference type="NCBI Taxonomy" id="306542"/>
    <lineage>
        <taxon>Bacteria</taxon>
        <taxon>Bacillati</taxon>
        <taxon>Bacillota</taxon>
        <taxon>Bacilli</taxon>
        <taxon>Bacillales</taxon>
        <taxon>Paenibacillaceae</taxon>
        <taxon>Paenibacillus</taxon>
    </lineage>
</organism>
<dbReference type="InterPro" id="IPR011037">
    <property type="entry name" value="Pyrv_Knase-like_insert_dom_sf"/>
</dbReference>
<name>A0ABW5PI35_9BACL</name>
<dbReference type="PANTHER" id="PTHR36930:SF1">
    <property type="entry name" value="MOSC DOMAIN-CONTAINING PROTEIN"/>
    <property type="match status" value="1"/>
</dbReference>
<reference evidence="3" key="1">
    <citation type="journal article" date="2019" name="Int. J. Syst. Evol. Microbiol.">
        <title>The Global Catalogue of Microorganisms (GCM) 10K type strain sequencing project: providing services to taxonomists for standard genome sequencing and annotation.</title>
        <authorList>
            <consortium name="The Broad Institute Genomics Platform"/>
            <consortium name="The Broad Institute Genome Sequencing Center for Infectious Disease"/>
            <person name="Wu L."/>
            <person name="Ma J."/>
        </authorList>
    </citation>
    <scope>NUCLEOTIDE SEQUENCE [LARGE SCALE GENOMIC DNA]</scope>
    <source>
        <strain evidence="3">KCTC 3950</strain>
    </source>
</reference>